<reference evidence="11" key="1">
    <citation type="thesis" date="2021" institute="BYU ScholarsArchive" country="Provo, UT, USA">
        <title>Applications of and Algorithms for Genome Assembly and Genomic Analyses with an Emphasis on Marine Teleosts.</title>
        <authorList>
            <person name="Pickett B.D."/>
        </authorList>
    </citation>
    <scope>NUCLEOTIDE SEQUENCE</scope>
    <source>
        <strain evidence="11">HI-2016</strain>
    </source>
</reference>
<dbReference type="OrthoDB" id="9943433at2759"/>
<evidence type="ECO:0000256" key="4">
    <source>
        <dbReference type="ARBA" id="ARBA00022677"/>
    </source>
</evidence>
<keyword evidence="8 10" id="KW-0472">Membrane</keyword>
<keyword evidence="5 10" id="KW-0812">Transmembrane</keyword>
<dbReference type="GO" id="GO:0005811">
    <property type="term" value="C:lipid droplet"/>
    <property type="evidence" value="ECO:0007669"/>
    <property type="project" value="UniProtKB-SubCell"/>
</dbReference>
<dbReference type="Pfam" id="PF16015">
    <property type="entry name" value="Promethin"/>
    <property type="match status" value="1"/>
</dbReference>
<dbReference type="AlphaFoldDB" id="A0A8T2MPA6"/>
<proteinExistence type="inferred from homology"/>
<evidence type="ECO:0000256" key="3">
    <source>
        <dbReference type="ARBA" id="ARBA00007618"/>
    </source>
</evidence>
<dbReference type="Proteomes" id="UP000824540">
    <property type="component" value="Unassembled WGS sequence"/>
</dbReference>
<protein>
    <recommendedName>
        <fullName evidence="13">Promethin</fullName>
    </recommendedName>
</protein>
<dbReference type="PANTHER" id="PTHR14275:SF0">
    <property type="entry name" value="LIPID DROPLET ASSEMBLY FACTOR 1"/>
    <property type="match status" value="1"/>
</dbReference>
<evidence type="ECO:0000256" key="2">
    <source>
        <dbReference type="ARBA" id="ARBA00004502"/>
    </source>
</evidence>
<evidence type="ECO:0000256" key="1">
    <source>
        <dbReference type="ARBA" id="ARBA00004477"/>
    </source>
</evidence>
<name>A0A8T2MPA6_9TELE</name>
<evidence type="ECO:0000256" key="5">
    <source>
        <dbReference type="ARBA" id="ARBA00022692"/>
    </source>
</evidence>
<dbReference type="EMBL" id="JAFBMS010000873">
    <property type="protein sequence ID" value="KAG9329875.1"/>
    <property type="molecule type" value="Genomic_DNA"/>
</dbReference>
<feature type="region of interest" description="Disordered" evidence="9">
    <location>
        <begin position="19"/>
        <end position="41"/>
    </location>
</feature>
<feature type="transmembrane region" description="Helical" evidence="10">
    <location>
        <begin position="161"/>
        <end position="184"/>
    </location>
</feature>
<accession>A0A8T2MPA6</accession>
<dbReference type="InterPro" id="IPR029709">
    <property type="entry name" value="LDAF1"/>
</dbReference>
<evidence type="ECO:0008006" key="13">
    <source>
        <dbReference type="Google" id="ProtNLM"/>
    </source>
</evidence>
<comment type="caution">
    <text evidence="11">The sequence shown here is derived from an EMBL/GenBank/DDBJ whole genome shotgun (WGS) entry which is preliminary data.</text>
</comment>
<dbReference type="PANTHER" id="PTHR14275">
    <property type="entry name" value="PROMETHIN"/>
    <property type="match status" value="1"/>
</dbReference>
<dbReference type="GO" id="GO:0005789">
    <property type="term" value="C:endoplasmic reticulum membrane"/>
    <property type="evidence" value="ECO:0007669"/>
    <property type="project" value="UniProtKB-SubCell"/>
</dbReference>
<evidence type="ECO:0000256" key="10">
    <source>
        <dbReference type="SAM" id="Phobius"/>
    </source>
</evidence>
<keyword evidence="4" id="KW-0551">Lipid droplet</keyword>
<evidence type="ECO:0000313" key="11">
    <source>
        <dbReference type="EMBL" id="KAG9329875.1"/>
    </source>
</evidence>
<gene>
    <name evidence="11" type="ORF">JZ751_028759</name>
</gene>
<evidence type="ECO:0000256" key="7">
    <source>
        <dbReference type="ARBA" id="ARBA00022989"/>
    </source>
</evidence>
<keyword evidence="6" id="KW-0256">Endoplasmic reticulum</keyword>
<evidence type="ECO:0000313" key="12">
    <source>
        <dbReference type="Proteomes" id="UP000824540"/>
    </source>
</evidence>
<keyword evidence="7 10" id="KW-1133">Transmembrane helix</keyword>
<feature type="transmembrane region" description="Helical" evidence="10">
    <location>
        <begin position="131"/>
        <end position="154"/>
    </location>
</feature>
<keyword evidence="12" id="KW-1185">Reference proteome</keyword>
<evidence type="ECO:0000256" key="8">
    <source>
        <dbReference type="ARBA" id="ARBA00023136"/>
    </source>
</evidence>
<evidence type="ECO:0000256" key="9">
    <source>
        <dbReference type="SAM" id="MobiDB-lite"/>
    </source>
</evidence>
<comment type="similarity">
    <text evidence="3">Belongs to the LDAF1 family.</text>
</comment>
<comment type="subcellular location">
    <subcellularLocation>
        <location evidence="1">Endoplasmic reticulum membrane</location>
        <topology evidence="1">Multi-pass membrane protein</topology>
    </subcellularLocation>
    <subcellularLocation>
        <location evidence="2">Lipid droplet</location>
    </subcellularLocation>
</comment>
<sequence>MIIRLEVGGICPHQKDVLDRRKRPARPARPDSASTQASSLPDTLGELQPSLWSTVTLFLLLLWQCREVVSLPRLLLQLRCRFRAAMDVLTSDPKVAEFMNTSLGKYLESHPFLTLSLLVFGAMAMVPVSLFLVFVVVTFIAATVGFIFLEVFLLSLGGATLLCVLCGIALVAIVVSSILCAVYITTSNVLNLYYSQRGHGPQQANEGLQEGGWAPLYPSTVTLISAQAELL</sequence>
<feature type="transmembrane region" description="Helical" evidence="10">
    <location>
        <begin position="106"/>
        <end position="125"/>
    </location>
</feature>
<evidence type="ECO:0000256" key="6">
    <source>
        <dbReference type="ARBA" id="ARBA00022824"/>
    </source>
</evidence>
<organism evidence="11 12">
    <name type="scientific">Albula glossodonta</name>
    <name type="common">roundjaw bonefish</name>
    <dbReference type="NCBI Taxonomy" id="121402"/>
    <lineage>
        <taxon>Eukaryota</taxon>
        <taxon>Metazoa</taxon>
        <taxon>Chordata</taxon>
        <taxon>Craniata</taxon>
        <taxon>Vertebrata</taxon>
        <taxon>Euteleostomi</taxon>
        <taxon>Actinopterygii</taxon>
        <taxon>Neopterygii</taxon>
        <taxon>Teleostei</taxon>
        <taxon>Albuliformes</taxon>
        <taxon>Albulidae</taxon>
        <taxon>Albula</taxon>
    </lineage>
</organism>